<feature type="repeat" description="WD" evidence="3">
    <location>
        <begin position="720"/>
        <end position="761"/>
    </location>
</feature>
<feature type="domain" description="Nephrocystin 3-like N-terminal" evidence="4">
    <location>
        <begin position="169"/>
        <end position="329"/>
    </location>
</feature>
<protein>
    <submittedName>
        <fullName evidence="5">WD40 repeat-like protein</fullName>
    </submittedName>
</protein>
<dbReference type="InterPro" id="IPR001680">
    <property type="entry name" value="WD40_rpt"/>
</dbReference>
<evidence type="ECO:0000256" key="3">
    <source>
        <dbReference type="PROSITE-ProRule" id="PRU00221"/>
    </source>
</evidence>
<dbReference type="PROSITE" id="PS50294">
    <property type="entry name" value="WD_REPEATS_REGION"/>
    <property type="match status" value="9"/>
</dbReference>
<dbReference type="Pfam" id="PF00400">
    <property type="entry name" value="WD40"/>
    <property type="match status" value="10"/>
</dbReference>
<dbReference type="InterPro" id="IPR019775">
    <property type="entry name" value="WD40_repeat_CS"/>
</dbReference>
<keyword evidence="2" id="KW-0677">Repeat</keyword>
<accession>A0A2J5HWF6</accession>
<evidence type="ECO:0000256" key="1">
    <source>
        <dbReference type="ARBA" id="ARBA00022574"/>
    </source>
</evidence>
<dbReference type="PRINTS" id="PR00320">
    <property type="entry name" value="GPROTEINBRPT"/>
</dbReference>
<organism evidence="5 6">
    <name type="scientific">Aspergillus taichungensis</name>
    <dbReference type="NCBI Taxonomy" id="482145"/>
    <lineage>
        <taxon>Eukaryota</taxon>
        <taxon>Fungi</taxon>
        <taxon>Dikarya</taxon>
        <taxon>Ascomycota</taxon>
        <taxon>Pezizomycotina</taxon>
        <taxon>Eurotiomycetes</taxon>
        <taxon>Eurotiomycetidae</taxon>
        <taxon>Eurotiales</taxon>
        <taxon>Aspergillaceae</taxon>
        <taxon>Aspergillus</taxon>
        <taxon>Aspergillus subgen. Circumdati</taxon>
    </lineage>
</organism>
<dbReference type="CDD" id="cd00200">
    <property type="entry name" value="WD40"/>
    <property type="match status" value="2"/>
</dbReference>
<keyword evidence="1 3" id="KW-0853">WD repeat</keyword>
<name>A0A2J5HWF6_9EURO</name>
<dbReference type="InterPro" id="IPR015943">
    <property type="entry name" value="WD40/YVTN_repeat-like_dom_sf"/>
</dbReference>
<feature type="repeat" description="WD" evidence="3">
    <location>
        <begin position="981"/>
        <end position="1022"/>
    </location>
</feature>
<dbReference type="EMBL" id="KZ559533">
    <property type="protein sequence ID" value="PLN81768.1"/>
    <property type="molecule type" value="Genomic_DNA"/>
</dbReference>
<evidence type="ECO:0000313" key="6">
    <source>
        <dbReference type="Proteomes" id="UP000235023"/>
    </source>
</evidence>
<dbReference type="Gene3D" id="3.40.50.300">
    <property type="entry name" value="P-loop containing nucleotide triphosphate hydrolases"/>
    <property type="match status" value="1"/>
</dbReference>
<dbReference type="AlphaFoldDB" id="A0A2J5HWF6"/>
<keyword evidence="6" id="KW-1185">Reference proteome</keyword>
<evidence type="ECO:0000313" key="5">
    <source>
        <dbReference type="EMBL" id="PLN81768.1"/>
    </source>
</evidence>
<feature type="repeat" description="WD" evidence="3">
    <location>
        <begin position="1139"/>
        <end position="1180"/>
    </location>
</feature>
<evidence type="ECO:0000259" key="4">
    <source>
        <dbReference type="Pfam" id="PF24883"/>
    </source>
</evidence>
<dbReference type="InterPro" id="IPR036322">
    <property type="entry name" value="WD40_repeat_dom_sf"/>
</dbReference>
<proteinExistence type="predicted"/>
<dbReference type="SUPFAM" id="SSF50978">
    <property type="entry name" value="WD40 repeat-like"/>
    <property type="match status" value="2"/>
</dbReference>
<dbReference type="Pfam" id="PF24883">
    <property type="entry name" value="NPHP3_N"/>
    <property type="match status" value="1"/>
</dbReference>
<dbReference type="PANTHER" id="PTHR19848:SF8">
    <property type="entry name" value="F-BOX AND WD REPEAT DOMAIN CONTAINING 7"/>
    <property type="match status" value="1"/>
</dbReference>
<dbReference type="OrthoDB" id="1577640at2759"/>
<dbReference type="InterPro" id="IPR027417">
    <property type="entry name" value="P-loop_NTPase"/>
</dbReference>
<evidence type="ECO:0000256" key="2">
    <source>
        <dbReference type="ARBA" id="ARBA00022737"/>
    </source>
</evidence>
<feature type="repeat" description="WD" evidence="3">
    <location>
        <begin position="1055"/>
        <end position="1096"/>
    </location>
</feature>
<dbReference type="Gene3D" id="2.130.10.10">
    <property type="entry name" value="YVTN repeat-like/Quinoprotein amine dehydrogenase"/>
    <property type="match status" value="5"/>
</dbReference>
<dbReference type="InterPro" id="IPR020472">
    <property type="entry name" value="WD40_PAC1"/>
</dbReference>
<dbReference type="Proteomes" id="UP000235023">
    <property type="component" value="Unassembled WGS sequence"/>
</dbReference>
<feature type="repeat" description="WD" evidence="3">
    <location>
        <begin position="762"/>
        <end position="803"/>
    </location>
</feature>
<reference evidence="6" key="1">
    <citation type="submission" date="2017-12" db="EMBL/GenBank/DDBJ databases">
        <authorList>
            <consortium name="DOE Joint Genome Institute"/>
            <person name="Mondo S.J."/>
            <person name="Kjaerbolling I."/>
            <person name="Vesth T.C."/>
            <person name="Frisvad J.C."/>
            <person name="Nybo J.L."/>
            <person name="Theobald S."/>
            <person name="Kuo A."/>
            <person name="Bowyer P."/>
            <person name="Matsuda Y."/>
            <person name="Lyhne E.K."/>
            <person name="Kogle M.E."/>
            <person name="Clum A."/>
            <person name="Lipzen A."/>
            <person name="Salamov A."/>
            <person name="Ngan C.Y."/>
            <person name="Daum C."/>
            <person name="Chiniquy J."/>
            <person name="Barry K."/>
            <person name="LaButti K."/>
            <person name="Haridas S."/>
            <person name="Simmons B.A."/>
            <person name="Magnuson J.K."/>
            <person name="Mortensen U.H."/>
            <person name="Larsen T.O."/>
            <person name="Grigoriev I.V."/>
            <person name="Baker S.E."/>
            <person name="Andersen M.R."/>
            <person name="Nordberg H.P."/>
            <person name="Cantor M.N."/>
            <person name="Hua S.X."/>
        </authorList>
    </citation>
    <scope>NUCLEOTIDE SEQUENCE [LARGE SCALE GENOMIC DNA]</scope>
    <source>
        <strain evidence="6">IBT 19404</strain>
    </source>
</reference>
<dbReference type="SMART" id="SM00320">
    <property type="entry name" value="WD40"/>
    <property type="match status" value="10"/>
</dbReference>
<dbReference type="InterPro" id="IPR056884">
    <property type="entry name" value="NPHP3-like_N"/>
</dbReference>
<dbReference type="PROSITE" id="PS00678">
    <property type="entry name" value="WD_REPEATS_1"/>
    <property type="match status" value="3"/>
</dbReference>
<feature type="repeat" description="WD" evidence="3">
    <location>
        <begin position="1097"/>
        <end position="1138"/>
    </location>
</feature>
<sequence length="1276" mass="141945">MDPVSAAASVIGIVQLTATIVKLCGVYASKVKDAKQDILRLAEEVDALRKTLTTLQDFMSGPDGAELVVHDDLLANIARCFTTLGEFEKKLDLKTTQRTFRRKLRFLKWPLEHEEVNRAIEQIGRKTTRILDKKLDFGSLRTAKGAAFDSYDNPHNECLPGTRVELLDAIETWATSEDGKCIFWLNGMAGTGKSTISRTIASRLKRQELLGASFFFKKGEEDRGTAKKLFSTLVEQLVVGLPGMVSGVQAAIKNDPNISEKVLREQFEKLFFYPLLEMRRPRTKIMSKVIVIDALDECDHEQNIQQLLLLLPQVQRSSSVQIRFLLTSRPELAIRLGFSSISTEEHQDMVLHEVPEPVVRHDISLYFDHQFARLRKERSLAPDWPGEEATRALIEKAIPLFISAFTLCRFIDDKNWIPEKRLKAILADQTTYLSKMDGVYMPVLNQLLTGQDESESRQLVREFKEIIGVIVILATPLSVNSLSRLLQISKDDINNRLGCLHSVLNIPNDTEKPVRLLHLSFRNCLLDVKKENSTFGINEKEVHRALTRLCLQNMERNLRKNICNLPNDGTPLSEIDMRYMDDYLPSDLRYSCRYWVQHLVQTQEPVVDVSRAFSFLKKHFLHWVEVMSILGFLSEAISLLALLQSIVQKPEMSANLHDMRRFVFRNRHVANIAPLQLYSSGLVFSPELSFVRKTFSGELPDWVLKPPTIRKNWTAEIQTLEDHSDSVNAVAFSPDSKVLATGSRDKTIKLWDTNTGALQQTLKGHSSRVKAVAFSLDGQTLVSGSEDNMINVWDTSAGAVQHSFSDRSGKMTSMDISPNGHLIAFGFNNGTIHLWDANTRVMRQTFKNHTGAMRAVSISPDGQLLVSSSHVGATKIWDISTGAIKDTLKGHFGGVLTVAFSPDGRLIAFGGSTLYLWNTLTSTLKHTIITRECFKRNSDFFLENSVVVVAFSPNSQVLASGSYDGRLGLWDVTTGALLQVLEGHRSLILAVRFSQDGQMLASSSYDRTVKLWDTTAGSLERNIQQTSPAAAAAAAAAATTTPAPQLHAAEYTTTLTGHSDTILTSAFSPSGQVLASGSVDCMVNLWSVTTGALLRNLRGHHDWVFRIVFSPDSQLLASGSGDGIIKLWRVSTGGLRQTLQGHSGGTTTMMFSPDNRLLISGSLDRSVRVWDADSGALMQSVAVQSLITKMAFSPHGACLETDRGNLDIQFEYESNHPVRALANSKRVSLEAEWVVLDGVRLLWLPSEYRPDSSAIFGCTVALGLASGEVFFMEFRP</sequence>
<feature type="repeat" description="WD" evidence="3">
    <location>
        <begin position="846"/>
        <end position="887"/>
    </location>
</feature>
<dbReference type="PANTHER" id="PTHR19848">
    <property type="entry name" value="WD40 REPEAT PROTEIN"/>
    <property type="match status" value="1"/>
</dbReference>
<dbReference type="PROSITE" id="PS50082">
    <property type="entry name" value="WD_REPEATS_2"/>
    <property type="match status" value="9"/>
</dbReference>
<feature type="repeat" description="WD" evidence="3">
    <location>
        <begin position="804"/>
        <end position="845"/>
    </location>
</feature>
<dbReference type="SUPFAM" id="SSF52540">
    <property type="entry name" value="P-loop containing nucleoside triphosphate hydrolases"/>
    <property type="match status" value="1"/>
</dbReference>
<feature type="repeat" description="WD" evidence="3">
    <location>
        <begin position="943"/>
        <end position="980"/>
    </location>
</feature>
<gene>
    <name evidence="5" type="ORF">BDW42DRAFT_200690</name>
</gene>